<evidence type="ECO:0000259" key="1">
    <source>
        <dbReference type="Pfam" id="PF01966"/>
    </source>
</evidence>
<comment type="caution">
    <text evidence="2">The sequence shown here is derived from an EMBL/GenBank/DDBJ whole genome shotgun (WGS) entry which is preliminary data.</text>
</comment>
<dbReference type="OrthoDB" id="8526051at2"/>
<feature type="domain" description="HD" evidence="1">
    <location>
        <begin position="171"/>
        <end position="292"/>
    </location>
</feature>
<dbReference type="RefSeq" id="WP_148578083.1">
    <property type="nucleotide sequence ID" value="NZ_SDKK01000004.1"/>
</dbReference>
<protein>
    <submittedName>
        <fullName evidence="2">HD domain-containing protein</fullName>
    </submittedName>
</protein>
<evidence type="ECO:0000313" key="2">
    <source>
        <dbReference type="EMBL" id="TYC60881.1"/>
    </source>
</evidence>
<dbReference type="InterPro" id="IPR003607">
    <property type="entry name" value="HD/PDEase_dom"/>
</dbReference>
<dbReference type="InterPro" id="IPR006674">
    <property type="entry name" value="HD_domain"/>
</dbReference>
<reference evidence="2 3" key="1">
    <citation type="submission" date="2019-01" db="EMBL/GenBank/DDBJ databases">
        <title>Zoogloea oleivorans genome sequencing and assembly.</title>
        <authorList>
            <person name="Tancsics A."/>
            <person name="Farkas M."/>
            <person name="Kriszt B."/>
            <person name="Maroti G."/>
            <person name="Horvath B."/>
        </authorList>
    </citation>
    <scope>NUCLEOTIDE SEQUENCE [LARGE SCALE GENOMIC DNA]</scope>
    <source>
        <strain evidence="2 3">Buc</strain>
    </source>
</reference>
<sequence>MSDVRQTVFSVNQLPQPDHVIDRLPPVFRIQSIERLPFDERNLLNVAVVFHQRAVLRVEWLCRHPDSRLTVGSLVSIRWLGRPTSTLGAIRIARLVKLERPEASLNPFDTVPHAWVRDRELVARAGRFWEGLGRPLQHLFNAVFWDPRRFQRYLEGPSSLQGHHNGRNGNFRHALEVAERARTLGCHHAEVHLPVLIAGSLLHDAGKAEEYQFNPVRGRYEMTERGALLGHKHTVLEWIAAARAQHRVIIPEAHYLALLHAITAAKGAPDWLGLREPLSLDAHILSTVDRLSGQADLLSRHAARDGGFGAYHRHLGGRPYVVRE</sequence>
<dbReference type="Gene3D" id="1.10.3210.10">
    <property type="entry name" value="Hypothetical protein af1432"/>
    <property type="match status" value="1"/>
</dbReference>
<dbReference type="CDD" id="cd00077">
    <property type="entry name" value="HDc"/>
    <property type="match status" value="1"/>
</dbReference>
<proteinExistence type="predicted"/>
<dbReference type="AlphaFoldDB" id="A0A6C2D4I5"/>
<gene>
    <name evidence="2" type="ORF">ETQ85_05650</name>
</gene>
<organism evidence="2 3">
    <name type="scientific">Zoogloea oleivorans</name>
    <dbReference type="NCBI Taxonomy" id="1552750"/>
    <lineage>
        <taxon>Bacteria</taxon>
        <taxon>Pseudomonadati</taxon>
        <taxon>Pseudomonadota</taxon>
        <taxon>Betaproteobacteria</taxon>
        <taxon>Rhodocyclales</taxon>
        <taxon>Zoogloeaceae</taxon>
        <taxon>Zoogloea</taxon>
    </lineage>
</organism>
<name>A0A6C2D4I5_9RHOO</name>
<dbReference type="SUPFAM" id="SSF109604">
    <property type="entry name" value="HD-domain/PDEase-like"/>
    <property type="match status" value="1"/>
</dbReference>
<accession>A0A6C2D4I5</accession>
<evidence type="ECO:0000313" key="3">
    <source>
        <dbReference type="Proteomes" id="UP000389128"/>
    </source>
</evidence>
<dbReference type="Pfam" id="PF01966">
    <property type="entry name" value="HD"/>
    <property type="match status" value="1"/>
</dbReference>
<keyword evidence="3" id="KW-1185">Reference proteome</keyword>
<dbReference type="Proteomes" id="UP000389128">
    <property type="component" value="Unassembled WGS sequence"/>
</dbReference>
<dbReference type="EMBL" id="SDKK01000004">
    <property type="protein sequence ID" value="TYC60881.1"/>
    <property type="molecule type" value="Genomic_DNA"/>
</dbReference>